<protein>
    <submittedName>
        <fullName evidence="2">Uncharacterized protein</fullName>
    </submittedName>
</protein>
<dbReference type="OrthoDB" id="9987548at2"/>
<accession>A0A2U1ZTS3</accession>
<evidence type="ECO:0000313" key="3">
    <source>
        <dbReference type="Proteomes" id="UP000245166"/>
    </source>
</evidence>
<dbReference type="Proteomes" id="UP000245166">
    <property type="component" value="Unassembled WGS sequence"/>
</dbReference>
<organism evidence="2 3">
    <name type="scientific">Serinibacter arcticus</name>
    <dbReference type="NCBI Taxonomy" id="1655435"/>
    <lineage>
        <taxon>Bacteria</taxon>
        <taxon>Bacillati</taxon>
        <taxon>Actinomycetota</taxon>
        <taxon>Actinomycetes</taxon>
        <taxon>Micrococcales</taxon>
        <taxon>Beutenbergiaceae</taxon>
        <taxon>Serinibacter</taxon>
    </lineage>
</organism>
<comment type="caution">
    <text evidence="2">The sequence shown here is derived from an EMBL/GenBank/DDBJ whole genome shotgun (WGS) entry which is preliminary data.</text>
</comment>
<keyword evidence="1" id="KW-0472">Membrane</keyword>
<dbReference type="RefSeq" id="WP_109228767.1">
    <property type="nucleotide sequence ID" value="NZ_PYHR01000002.1"/>
</dbReference>
<evidence type="ECO:0000313" key="2">
    <source>
        <dbReference type="EMBL" id="PWD50385.1"/>
    </source>
</evidence>
<keyword evidence="1" id="KW-0812">Transmembrane</keyword>
<feature type="transmembrane region" description="Helical" evidence="1">
    <location>
        <begin position="103"/>
        <end position="127"/>
    </location>
</feature>
<reference evidence="2 3" key="1">
    <citation type="submission" date="2018-03" db="EMBL/GenBank/DDBJ databases">
        <title>Genome assembly of novel Miniimonas species PCH200.</title>
        <authorList>
            <person name="Thakur V."/>
            <person name="Kumar V."/>
            <person name="Singh D."/>
        </authorList>
    </citation>
    <scope>NUCLEOTIDE SEQUENCE [LARGE SCALE GENOMIC DNA]</scope>
    <source>
        <strain evidence="2 3">PCH200</strain>
    </source>
</reference>
<keyword evidence="3" id="KW-1185">Reference proteome</keyword>
<evidence type="ECO:0000256" key="1">
    <source>
        <dbReference type="SAM" id="Phobius"/>
    </source>
</evidence>
<gene>
    <name evidence="2" type="ORF">C8046_06695</name>
</gene>
<dbReference type="AlphaFoldDB" id="A0A2U1ZTS3"/>
<keyword evidence="1" id="KW-1133">Transmembrane helix</keyword>
<sequence length="129" mass="13321">MEFATLLGLVLGVLGLAALANGVVALWRSSPSRRYRAVVASVVPQATFLVLHLDVPTPGGDVRVPARTTLADPDVEIGAEREVVLDALRKIAWIGAAPRSLRILGVVSVVLGTVLLVVAAGLVGVGARV</sequence>
<feature type="transmembrane region" description="Helical" evidence="1">
    <location>
        <begin position="6"/>
        <end position="27"/>
    </location>
</feature>
<name>A0A2U1ZTS3_9MICO</name>
<dbReference type="EMBL" id="PYHR01000002">
    <property type="protein sequence ID" value="PWD50385.1"/>
    <property type="molecule type" value="Genomic_DNA"/>
</dbReference>
<proteinExistence type="predicted"/>